<proteinExistence type="predicted"/>
<dbReference type="RefSeq" id="WP_073380175.1">
    <property type="nucleotide sequence ID" value="NZ_FQZK01000009.1"/>
</dbReference>
<keyword evidence="2" id="KW-1185">Reference proteome</keyword>
<dbReference type="Proteomes" id="UP000184452">
    <property type="component" value="Unassembled WGS sequence"/>
</dbReference>
<dbReference type="STRING" id="758803.SAMN05421803_109110"/>
<dbReference type="OrthoDB" id="3476420at2"/>
<organism evidence="1 2">
    <name type="scientific">Nocardiopsis flavescens</name>
    <dbReference type="NCBI Taxonomy" id="758803"/>
    <lineage>
        <taxon>Bacteria</taxon>
        <taxon>Bacillati</taxon>
        <taxon>Actinomycetota</taxon>
        <taxon>Actinomycetes</taxon>
        <taxon>Streptosporangiales</taxon>
        <taxon>Nocardiopsidaceae</taxon>
        <taxon>Nocardiopsis</taxon>
    </lineage>
</organism>
<evidence type="ECO:0000313" key="1">
    <source>
        <dbReference type="EMBL" id="SHJ76285.1"/>
    </source>
</evidence>
<name>A0A1M6LYP0_9ACTN</name>
<protein>
    <submittedName>
        <fullName evidence="1">Immunity protein 49</fullName>
    </submittedName>
</protein>
<reference evidence="1 2" key="1">
    <citation type="submission" date="2016-11" db="EMBL/GenBank/DDBJ databases">
        <authorList>
            <person name="Jaros S."/>
            <person name="Januszkiewicz K."/>
            <person name="Wedrychowicz H."/>
        </authorList>
    </citation>
    <scope>NUCLEOTIDE SEQUENCE [LARGE SCALE GENOMIC DNA]</scope>
    <source>
        <strain evidence="1 2">CGMCC 4.5723</strain>
    </source>
</reference>
<sequence>MERHEIGFVVDDYRREANARGRQMALQTLVGKPWFLLRRVDAAVDTARQELLVDPPASRLETWEAWVFVRQIANAAFQLSEVELGQEAVLRVDHEDRRIRMGRRVPVARPADWETAFHLAVTCRDHERVRALCRIPVEGLRASAARGGSEYLEFTCQWIDTLQEFVTGGPDLVGKLTRSMELCDPLAVPFGAQSVEALSFPQMEVFRRLLTGDPEEFVKALVQALEDHKRFYGPRGHESRKPDGVVPLSLLSLACLGVDEFGRQDPGFTLGIDSEYLPEHIVEATWYGEFPV</sequence>
<dbReference type="Pfam" id="PF15575">
    <property type="entry name" value="Imm49"/>
    <property type="match status" value="1"/>
</dbReference>
<dbReference type="AlphaFoldDB" id="A0A1M6LYP0"/>
<gene>
    <name evidence="1" type="ORF">SAMN05421803_109110</name>
</gene>
<evidence type="ECO:0000313" key="2">
    <source>
        <dbReference type="Proteomes" id="UP000184452"/>
    </source>
</evidence>
<dbReference type="InterPro" id="IPR029074">
    <property type="entry name" value="Imm49"/>
</dbReference>
<dbReference type="EMBL" id="FQZK01000009">
    <property type="protein sequence ID" value="SHJ76285.1"/>
    <property type="molecule type" value="Genomic_DNA"/>
</dbReference>
<accession>A0A1M6LYP0</accession>